<feature type="domain" description="SPOR" evidence="3">
    <location>
        <begin position="215"/>
        <end position="291"/>
    </location>
</feature>
<reference evidence="4" key="1">
    <citation type="submission" date="2020-07" db="EMBL/GenBank/DDBJ databases">
        <title>Huge and variable diversity of episymbiotic CPR bacteria and DPANN archaea in groundwater ecosystems.</title>
        <authorList>
            <person name="He C.Y."/>
            <person name="Keren R."/>
            <person name="Whittaker M."/>
            <person name="Farag I.F."/>
            <person name="Doudna J."/>
            <person name="Cate J.H.D."/>
            <person name="Banfield J.F."/>
        </authorList>
    </citation>
    <scope>NUCLEOTIDE SEQUENCE</scope>
    <source>
        <strain evidence="4">NC_groundwater_928_Pr1_S-0.2um_72_17</strain>
    </source>
</reference>
<evidence type="ECO:0000256" key="1">
    <source>
        <dbReference type="SAM" id="MobiDB-lite"/>
    </source>
</evidence>
<keyword evidence="2" id="KW-0732">Signal</keyword>
<comment type="caution">
    <text evidence="4">The sequence shown here is derived from an EMBL/GenBank/DDBJ whole genome shotgun (WGS) entry which is preliminary data.</text>
</comment>
<feature type="chain" id="PRO_5039589123" description="SPOR domain-containing protein" evidence="2">
    <location>
        <begin position="22"/>
        <end position="292"/>
    </location>
</feature>
<evidence type="ECO:0000313" key="4">
    <source>
        <dbReference type="EMBL" id="MBI3539313.1"/>
    </source>
</evidence>
<feature type="compositionally biased region" description="Low complexity" evidence="1">
    <location>
        <begin position="127"/>
        <end position="141"/>
    </location>
</feature>
<dbReference type="AlphaFoldDB" id="A0A9D6L9W6"/>
<dbReference type="SUPFAM" id="SSF110997">
    <property type="entry name" value="Sporulation related repeat"/>
    <property type="match status" value="1"/>
</dbReference>
<accession>A0A9D6L9W6</accession>
<evidence type="ECO:0000313" key="5">
    <source>
        <dbReference type="Proteomes" id="UP000807850"/>
    </source>
</evidence>
<evidence type="ECO:0000256" key="2">
    <source>
        <dbReference type="SAM" id="SignalP"/>
    </source>
</evidence>
<feature type="compositionally biased region" description="Low complexity" evidence="1">
    <location>
        <begin position="191"/>
        <end position="205"/>
    </location>
</feature>
<proteinExistence type="predicted"/>
<organism evidence="4 5">
    <name type="scientific">Eiseniibacteriota bacterium</name>
    <dbReference type="NCBI Taxonomy" id="2212470"/>
    <lineage>
        <taxon>Bacteria</taxon>
        <taxon>Candidatus Eiseniibacteriota</taxon>
    </lineage>
</organism>
<feature type="signal peptide" evidence="2">
    <location>
        <begin position="1"/>
        <end position="21"/>
    </location>
</feature>
<feature type="region of interest" description="Disordered" evidence="1">
    <location>
        <begin position="21"/>
        <end position="94"/>
    </location>
</feature>
<gene>
    <name evidence="4" type="ORF">HY076_03465</name>
</gene>
<sequence>MRRAYAALALAVALIAGPGCAAQTASRPPAPAPAPAPAPTSSPRPSSPPVERPAAPADHGEARPGAQVGTTASGGRITVNAPRDSAASMPAVVDSTPSADAIAVLKTSPEPLGRPARGEAPRSGETPASAAPRDSAAAPAPGRSTGPGPARDSSAAIPALGDSTAVPTPEPTQPLGDRPGSRLTMPDTLVASPAPATGAAAPPAAAAPATPAAKAAPDTCWRVQFIAKPERARVQRLKAAAESQLELPMVIEKEKGLYKVRTRDCMNGEAAEALKRRAVAAGFAGAFKVRKP</sequence>
<dbReference type="InterPro" id="IPR036680">
    <property type="entry name" value="SPOR-like_sf"/>
</dbReference>
<protein>
    <recommendedName>
        <fullName evidence="3">SPOR domain-containing protein</fullName>
    </recommendedName>
</protein>
<dbReference type="GO" id="GO:0042834">
    <property type="term" value="F:peptidoglycan binding"/>
    <property type="evidence" value="ECO:0007669"/>
    <property type="project" value="InterPro"/>
</dbReference>
<name>A0A9D6L9W6_UNCEI</name>
<dbReference type="PROSITE" id="PS51724">
    <property type="entry name" value="SPOR"/>
    <property type="match status" value="1"/>
</dbReference>
<dbReference type="Proteomes" id="UP000807850">
    <property type="component" value="Unassembled WGS sequence"/>
</dbReference>
<dbReference type="InterPro" id="IPR007730">
    <property type="entry name" value="SPOR-like_dom"/>
</dbReference>
<dbReference type="EMBL" id="JACQAY010000102">
    <property type="protein sequence ID" value="MBI3539313.1"/>
    <property type="molecule type" value="Genomic_DNA"/>
</dbReference>
<evidence type="ECO:0000259" key="3">
    <source>
        <dbReference type="PROSITE" id="PS51724"/>
    </source>
</evidence>
<feature type="compositionally biased region" description="Pro residues" evidence="1">
    <location>
        <begin position="28"/>
        <end position="51"/>
    </location>
</feature>
<feature type="region of interest" description="Disordered" evidence="1">
    <location>
        <begin position="106"/>
        <end position="205"/>
    </location>
</feature>
<dbReference type="Gene3D" id="3.30.70.1070">
    <property type="entry name" value="Sporulation related repeat"/>
    <property type="match status" value="1"/>
</dbReference>